<evidence type="ECO:0000313" key="7">
    <source>
        <dbReference type="EMBL" id="QUC20571.1"/>
    </source>
</evidence>
<dbReference type="STRING" id="1159556.A0A063BR37"/>
<reference evidence="7" key="3">
    <citation type="submission" date="2020-03" db="EMBL/GenBank/DDBJ databases">
        <title>A mixture of massive structural variations and highly conserved coding sequences in Ustilaginoidea virens genome.</title>
        <authorList>
            <person name="Zhang K."/>
            <person name="Zhao Z."/>
            <person name="Zhang Z."/>
            <person name="Li Y."/>
            <person name="Hsiang T."/>
            <person name="Sun W."/>
        </authorList>
    </citation>
    <scope>NUCLEOTIDE SEQUENCE</scope>
    <source>
        <strain evidence="7">UV-8b</strain>
    </source>
</reference>
<evidence type="ECO:0000313" key="6">
    <source>
        <dbReference type="EMBL" id="GAO15631.1"/>
    </source>
</evidence>
<dbReference type="CDD" id="cd00519">
    <property type="entry name" value="Lipase_3"/>
    <property type="match status" value="1"/>
</dbReference>
<dbReference type="SUPFAM" id="SSF53474">
    <property type="entry name" value="alpha/beta-Hydrolases"/>
    <property type="match status" value="1"/>
</dbReference>
<dbReference type="AlphaFoldDB" id="A0A063BR37"/>
<comment type="similarity">
    <text evidence="1">Belongs to the AB hydrolase superfamily. Lipase family. Class 3 subfamily.</text>
</comment>
<dbReference type="PANTHER" id="PTHR45856:SF11">
    <property type="entry name" value="FUNGAL LIPASE-LIKE DOMAIN-CONTAINING PROTEIN"/>
    <property type="match status" value="1"/>
</dbReference>
<feature type="chain" id="PRO_5008195921" description="Fungal lipase-type domain-containing protein" evidence="4">
    <location>
        <begin position="19"/>
        <end position="286"/>
    </location>
</feature>
<dbReference type="InterPro" id="IPR002921">
    <property type="entry name" value="Fungal_lipase-type"/>
</dbReference>
<evidence type="ECO:0000256" key="2">
    <source>
        <dbReference type="ARBA" id="ARBA00047591"/>
    </source>
</evidence>
<dbReference type="InterPro" id="IPR051218">
    <property type="entry name" value="Sec_MonoDiacylglyc_Lipase"/>
</dbReference>
<dbReference type="GO" id="GO:0006629">
    <property type="term" value="P:lipid metabolic process"/>
    <property type="evidence" value="ECO:0007669"/>
    <property type="project" value="InterPro"/>
</dbReference>
<comment type="catalytic activity">
    <reaction evidence="3">
        <text>a monoacylglycerol + H2O = glycerol + a fatty acid + H(+)</text>
        <dbReference type="Rhea" id="RHEA:15245"/>
        <dbReference type="ChEBI" id="CHEBI:15377"/>
        <dbReference type="ChEBI" id="CHEBI:15378"/>
        <dbReference type="ChEBI" id="CHEBI:17408"/>
        <dbReference type="ChEBI" id="CHEBI:17754"/>
        <dbReference type="ChEBI" id="CHEBI:28868"/>
    </reaction>
</comment>
<evidence type="ECO:0000256" key="1">
    <source>
        <dbReference type="ARBA" id="ARBA00043996"/>
    </source>
</evidence>
<dbReference type="RefSeq" id="XP_042998244.1">
    <property type="nucleotide sequence ID" value="XM_043142310.1"/>
</dbReference>
<name>A0A063BR37_USTVR</name>
<dbReference type="KEGG" id="uvi:66065590"/>
<sequence length="286" mass="30983">MRRVLAIAGLIPLQAAAAQERVSSNVFDRITRYTSFAAASYAYECPSPPFGSHIIKTFDNEGTDTQATLFHDYDAAEVIIAFRGTSTPQDLDTDLDFELVPLSVVGANCPNCKVHRGFQTAYNSIADQIAPEIRAELEHSGSRLVVTGHSLGGGLAALATASLIGQGFKVTATYTYGEPRNGDAEWAKYISRVARDVNYFRVTHYKDGVPQIPPSELGYVHHGPEYFQSRDANNTASTTFKCPLDSLACSTGQDFGPDPINRSHLTYSNMIIGSSLFVQACGAVFP</sequence>
<evidence type="ECO:0000259" key="5">
    <source>
        <dbReference type="Pfam" id="PF01764"/>
    </source>
</evidence>
<protein>
    <recommendedName>
        <fullName evidence="5">Fungal lipase-type domain-containing protein</fullName>
    </recommendedName>
</protein>
<keyword evidence="4" id="KW-0732">Signal</keyword>
<dbReference type="GeneID" id="66065590"/>
<gene>
    <name evidence="7" type="ORF">UV8b_04812</name>
    <name evidence="6" type="ORF">UVI_02050620</name>
</gene>
<dbReference type="Proteomes" id="UP000054053">
    <property type="component" value="Unassembled WGS sequence"/>
</dbReference>
<dbReference type="Gene3D" id="3.40.50.1820">
    <property type="entry name" value="alpha/beta hydrolase"/>
    <property type="match status" value="1"/>
</dbReference>
<dbReference type="EMBL" id="CP072756">
    <property type="protein sequence ID" value="QUC20571.1"/>
    <property type="molecule type" value="Genomic_DNA"/>
</dbReference>
<dbReference type="InterPro" id="IPR029058">
    <property type="entry name" value="AB_hydrolase_fold"/>
</dbReference>
<evidence type="ECO:0000256" key="3">
    <source>
        <dbReference type="ARBA" id="ARBA00048461"/>
    </source>
</evidence>
<dbReference type="Pfam" id="PF01764">
    <property type="entry name" value="Lipase_3"/>
    <property type="match status" value="1"/>
</dbReference>
<dbReference type="Proteomes" id="UP000027002">
    <property type="component" value="Chromosome 4"/>
</dbReference>
<dbReference type="OrthoDB" id="426718at2759"/>
<evidence type="ECO:0000313" key="8">
    <source>
        <dbReference type="Proteomes" id="UP000027002"/>
    </source>
</evidence>
<evidence type="ECO:0000256" key="4">
    <source>
        <dbReference type="SAM" id="SignalP"/>
    </source>
</evidence>
<dbReference type="HOGENOM" id="CLU_032957_1_1_1"/>
<proteinExistence type="inferred from homology"/>
<keyword evidence="8" id="KW-1185">Reference proteome</keyword>
<organism evidence="6 9">
    <name type="scientific">Ustilaginoidea virens</name>
    <name type="common">Rice false smut fungus</name>
    <name type="synonym">Villosiclava virens</name>
    <dbReference type="NCBI Taxonomy" id="1159556"/>
    <lineage>
        <taxon>Eukaryota</taxon>
        <taxon>Fungi</taxon>
        <taxon>Dikarya</taxon>
        <taxon>Ascomycota</taxon>
        <taxon>Pezizomycotina</taxon>
        <taxon>Sordariomycetes</taxon>
        <taxon>Hypocreomycetidae</taxon>
        <taxon>Hypocreales</taxon>
        <taxon>Clavicipitaceae</taxon>
        <taxon>Ustilaginoidea</taxon>
    </lineage>
</organism>
<feature type="signal peptide" evidence="4">
    <location>
        <begin position="1"/>
        <end position="18"/>
    </location>
</feature>
<comment type="catalytic activity">
    <reaction evidence="2">
        <text>a diacylglycerol + H2O = a monoacylglycerol + a fatty acid + H(+)</text>
        <dbReference type="Rhea" id="RHEA:32731"/>
        <dbReference type="ChEBI" id="CHEBI:15377"/>
        <dbReference type="ChEBI" id="CHEBI:15378"/>
        <dbReference type="ChEBI" id="CHEBI:17408"/>
        <dbReference type="ChEBI" id="CHEBI:18035"/>
        <dbReference type="ChEBI" id="CHEBI:28868"/>
    </reaction>
</comment>
<accession>A0A063BR37</accession>
<evidence type="ECO:0000313" key="9">
    <source>
        <dbReference type="Proteomes" id="UP000054053"/>
    </source>
</evidence>
<dbReference type="PANTHER" id="PTHR45856">
    <property type="entry name" value="ALPHA/BETA-HYDROLASES SUPERFAMILY PROTEIN"/>
    <property type="match status" value="1"/>
</dbReference>
<reference evidence="9" key="2">
    <citation type="journal article" date="2016" name="Genome Announc.">
        <title>Genome sequence of Ustilaginoidea virens IPU010, a rice pathogenic fungus causing false smut.</title>
        <authorList>
            <person name="Kumagai T."/>
            <person name="Ishii T."/>
            <person name="Terai G."/>
            <person name="Umemura M."/>
            <person name="Machida M."/>
            <person name="Asai K."/>
        </authorList>
    </citation>
    <scope>NUCLEOTIDE SEQUENCE [LARGE SCALE GENOMIC DNA]</scope>
    <source>
        <strain evidence="9">IPU010</strain>
    </source>
</reference>
<dbReference type="EMBL" id="BBTG02000036">
    <property type="protein sequence ID" value="GAO15631.1"/>
    <property type="molecule type" value="Genomic_DNA"/>
</dbReference>
<feature type="domain" description="Fungal lipase-type" evidence="5">
    <location>
        <begin position="79"/>
        <end position="215"/>
    </location>
</feature>
<reference evidence="6" key="1">
    <citation type="journal article" date="2016" name="Genome Announc.">
        <title>Genome Sequence of Ustilaginoidea virens IPU010, a Rice Pathogenic Fungus Causing False Smut.</title>
        <authorList>
            <person name="Kumagai T."/>
            <person name="Ishii T."/>
            <person name="Terai G."/>
            <person name="Umemura M."/>
            <person name="Machida M."/>
            <person name="Asai K."/>
        </authorList>
    </citation>
    <scope>NUCLEOTIDE SEQUENCE [LARGE SCALE GENOMIC DNA]</scope>
    <source>
        <strain evidence="6">IPU010</strain>
    </source>
</reference>